<dbReference type="InterPro" id="IPR056288">
    <property type="entry name" value="CEP76_C"/>
</dbReference>
<evidence type="ECO:0000259" key="10">
    <source>
        <dbReference type="Pfam" id="PF24656"/>
    </source>
</evidence>
<dbReference type="InterPro" id="IPR038765">
    <property type="entry name" value="Papain-like_cys_pep_sf"/>
</dbReference>
<reference evidence="11" key="2">
    <citation type="submission" date="2017-05" db="UniProtKB">
        <authorList>
            <consortium name="EnsemblMetazoa"/>
        </authorList>
    </citation>
    <scope>IDENTIFICATION</scope>
</reference>
<reference evidence="12" key="1">
    <citation type="journal article" date="2010" name="Nature">
        <title>The Amphimedon queenslandica genome and the evolution of animal complexity.</title>
        <authorList>
            <person name="Srivastava M."/>
            <person name="Simakov O."/>
            <person name="Chapman J."/>
            <person name="Fahey B."/>
            <person name="Gauthier M.E."/>
            <person name="Mitros T."/>
            <person name="Richards G.S."/>
            <person name="Conaco C."/>
            <person name="Dacre M."/>
            <person name="Hellsten U."/>
            <person name="Larroux C."/>
            <person name="Putnam N.H."/>
            <person name="Stanke M."/>
            <person name="Adamska M."/>
            <person name="Darling A."/>
            <person name="Degnan S.M."/>
            <person name="Oakley T.H."/>
            <person name="Plachetzki D.C."/>
            <person name="Zhai Y."/>
            <person name="Adamski M."/>
            <person name="Calcino A."/>
            <person name="Cummins S.F."/>
            <person name="Goodstein D.M."/>
            <person name="Harris C."/>
            <person name="Jackson D.J."/>
            <person name="Leys S.P."/>
            <person name="Shu S."/>
            <person name="Woodcroft B.J."/>
            <person name="Vervoort M."/>
            <person name="Kosik K.S."/>
            <person name="Manning G."/>
            <person name="Degnan B.M."/>
            <person name="Rokhsar D.S."/>
        </authorList>
    </citation>
    <scope>NUCLEOTIDE SEQUENCE [LARGE SCALE GENOMIC DNA]</scope>
</reference>
<comment type="subcellular location">
    <subcellularLocation>
        <location evidence="1">Cytoplasm</location>
        <location evidence="1">Cytoskeleton</location>
        <location evidence="1">Microtubule organizing center</location>
        <location evidence="1">Centrosome</location>
        <location evidence="1">Centriole</location>
    </subcellularLocation>
</comment>
<feature type="domain" description="CEP76/DRC7 peptidase-like" evidence="10">
    <location>
        <begin position="371"/>
        <end position="501"/>
    </location>
</feature>
<organism evidence="11">
    <name type="scientific">Amphimedon queenslandica</name>
    <name type="common">Sponge</name>
    <dbReference type="NCBI Taxonomy" id="400682"/>
    <lineage>
        <taxon>Eukaryota</taxon>
        <taxon>Metazoa</taxon>
        <taxon>Porifera</taxon>
        <taxon>Demospongiae</taxon>
        <taxon>Heteroscleromorpha</taxon>
        <taxon>Haplosclerida</taxon>
        <taxon>Niphatidae</taxon>
        <taxon>Amphimedon</taxon>
    </lineage>
</organism>
<dbReference type="STRING" id="400682.A0A1X7VXR9"/>
<feature type="region of interest" description="Disordered" evidence="7">
    <location>
        <begin position="43"/>
        <end position="62"/>
    </location>
</feature>
<dbReference type="OMA" id="TMHADEL"/>
<protein>
    <recommendedName>
        <fullName evidence="3">Centrosomal protein of 76 kDa</fullName>
    </recommendedName>
</protein>
<proteinExistence type="inferred from homology"/>
<evidence type="ECO:0000256" key="6">
    <source>
        <dbReference type="ARBA" id="ARBA00024729"/>
    </source>
</evidence>
<feature type="domain" description="Centrosomal protein of 76 kDa C-terminal" evidence="9">
    <location>
        <begin position="522"/>
        <end position="659"/>
    </location>
</feature>
<dbReference type="eggNOG" id="ENOG502QQEI">
    <property type="taxonomic scope" value="Eukaryota"/>
</dbReference>
<dbReference type="EnsemblMetazoa" id="XM_003382418.3">
    <property type="protein sequence ID" value="XP_003382466.1"/>
    <property type="gene ID" value="LOC100638028"/>
</dbReference>
<dbReference type="Pfam" id="PF24652">
    <property type="entry name" value="CEP76_C"/>
    <property type="match status" value="1"/>
</dbReference>
<dbReference type="Pfam" id="PF15627">
    <property type="entry name" value="CEP76-C2"/>
    <property type="match status" value="1"/>
</dbReference>
<feature type="domain" description="CEP76 C2" evidence="8">
    <location>
        <begin position="107"/>
        <end position="256"/>
    </location>
</feature>
<gene>
    <name evidence="11" type="primary">100638028</name>
</gene>
<comment type="similarity">
    <text evidence="2">Belongs to the CEP76 family.</text>
</comment>
<evidence type="ECO:0000256" key="4">
    <source>
        <dbReference type="ARBA" id="ARBA00022490"/>
    </source>
</evidence>
<dbReference type="InterPro" id="IPR028926">
    <property type="entry name" value="CEP76-C2"/>
</dbReference>
<dbReference type="KEGG" id="aqu:100638028"/>
<dbReference type="PANTHER" id="PTHR46436:SF1">
    <property type="entry name" value="CENTROSOMAL PROTEIN OF 76 KDA"/>
    <property type="match status" value="1"/>
</dbReference>
<name>A0A1X7VXR9_AMPQE</name>
<dbReference type="InterPro" id="IPR052299">
    <property type="entry name" value="CEP76"/>
</dbReference>
<dbReference type="Gene3D" id="3.10.620.30">
    <property type="match status" value="1"/>
</dbReference>
<evidence type="ECO:0000256" key="1">
    <source>
        <dbReference type="ARBA" id="ARBA00004114"/>
    </source>
</evidence>
<dbReference type="Proteomes" id="UP000007879">
    <property type="component" value="Unassembled WGS sequence"/>
</dbReference>
<keyword evidence="4" id="KW-0963">Cytoplasm</keyword>
<evidence type="ECO:0000259" key="9">
    <source>
        <dbReference type="Pfam" id="PF24652"/>
    </source>
</evidence>
<evidence type="ECO:0000256" key="7">
    <source>
        <dbReference type="SAM" id="MobiDB-lite"/>
    </source>
</evidence>
<evidence type="ECO:0000313" key="11">
    <source>
        <dbReference type="EnsemblMetazoa" id="Aqu2.1.44219_001"/>
    </source>
</evidence>
<keyword evidence="5" id="KW-0206">Cytoskeleton</keyword>
<evidence type="ECO:0000313" key="12">
    <source>
        <dbReference type="Proteomes" id="UP000007879"/>
    </source>
</evidence>
<dbReference type="SUPFAM" id="SSF54001">
    <property type="entry name" value="Cysteine proteinases"/>
    <property type="match status" value="1"/>
</dbReference>
<evidence type="ECO:0000256" key="3">
    <source>
        <dbReference type="ARBA" id="ARBA00015706"/>
    </source>
</evidence>
<dbReference type="EnsemblMetazoa" id="XM_019994344.1">
    <property type="protein sequence ID" value="XP_019849903.1"/>
    <property type="gene ID" value="LOC100638028"/>
</dbReference>
<keyword evidence="12" id="KW-1185">Reference proteome</keyword>
<accession>A0A1X7VXR9</accession>
<evidence type="ECO:0000256" key="5">
    <source>
        <dbReference type="ARBA" id="ARBA00023212"/>
    </source>
</evidence>
<dbReference type="InParanoid" id="A0A1X7VXR9"/>
<dbReference type="EnsemblMetazoa" id="Aqu2.1.44219_001">
    <property type="protein sequence ID" value="Aqu2.1.44219_001"/>
    <property type="gene ID" value="Aqu2.1.44219"/>
</dbReference>
<dbReference type="GO" id="GO:0005814">
    <property type="term" value="C:centriole"/>
    <property type="evidence" value="ECO:0007669"/>
    <property type="project" value="UniProtKB-SubCell"/>
</dbReference>
<evidence type="ECO:0000256" key="2">
    <source>
        <dbReference type="ARBA" id="ARBA00005400"/>
    </source>
</evidence>
<dbReference type="Pfam" id="PF24656">
    <property type="entry name" value="CEPT76_peptidase"/>
    <property type="match status" value="1"/>
</dbReference>
<dbReference type="AlphaFoldDB" id="A0A1X7VXR9"/>
<dbReference type="InterPro" id="IPR056290">
    <property type="entry name" value="CEPT76/DRC7_peptidase-like_dom"/>
</dbReference>
<dbReference type="PANTHER" id="PTHR46436">
    <property type="entry name" value="CENTROSOMAL PROTEIN OF 76 KDA"/>
    <property type="match status" value="1"/>
</dbReference>
<dbReference type="OrthoDB" id="5527234at2759"/>
<sequence>MEEPPGDVRSITERNGELRELIRSRVTSEVMQKKIKECVEELQVQEKKRRKNHGEEGGKESNNLLRLLEERGLVEDVMAGLKLGGDLGGRSGPTSKGETSSYEAKSSKHVQCIYFQVLQGRAFVDHLTSVTELLSQDTSTFTLHVYFRHQRFQSSAVPCSCEPEFKEGFLLELPKEGKDDWITSPELIHIILTRTHPNREGTTRELVGSYLLDWRSVLASPNNKINKSFELIGPRADGRVSPGVLTLQWELFPHERSGHDKLVIDKKILEAQVSLERQKETERKRLFLLYAKQWWAEFIAIRGPSYGQRLVKIFAEDERGDTHFVCHYVSPVRVHEGLLESPRHAARFVSLFQYRETVGVGGDDGARFDGAWQSITSFLSTKSGSCEDHCVLLCSLLLGYGLDAYVCIGTKTKCQLPHAWVMTINGNGSVIFWESLTGQRYHQSVYDPDTQAGTVLTPPSHPYRTIGCVFNHKTFYANAQSSDNVLTCNFNINKKSHWKRLSNEDVATVQQLYIPPLVDSTVDHQSTSLRLEESLKSLVAQHRVDCGLTTQYDPDLSYLLGPALSSYELERRDGVSVGVEEFQEGIRRYVLEGHTFKGFPIQFNHFNAHNIFVTCLKSPVGGDIIGCRGDSVRLAIRVKVYPYPEDVQAVWIMLAVTYQSIL</sequence>
<dbReference type="GO" id="GO:0046599">
    <property type="term" value="P:regulation of centriole replication"/>
    <property type="evidence" value="ECO:0007669"/>
    <property type="project" value="TreeGrafter"/>
</dbReference>
<evidence type="ECO:0000259" key="8">
    <source>
        <dbReference type="Pfam" id="PF15627"/>
    </source>
</evidence>
<comment type="function">
    <text evidence="6">Centrosomal protein involved in regulation of centriole duplication. Required to limit centriole duplication to once per cell cycle by preventing centriole reduplication.</text>
</comment>